<evidence type="ECO:0000256" key="4">
    <source>
        <dbReference type="ARBA" id="ARBA00023163"/>
    </source>
</evidence>
<dbReference type="PROSITE" id="PS51032">
    <property type="entry name" value="AP2_ERF"/>
    <property type="match status" value="2"/>
</dbReference>
<comment type="caution">
    <text evidence="9">The sequence shown here is derived from an EMBL/GenBank/DDBJ whole genome shotgun (WGS) entry which is preliminary data.</text>
</comment>
<evidence type="ECO:0000256" key="1">
    <source>
        <dbReference type="ARBA" id="ARBA00004123"/>
    </source>
</evidence>
<evidence type="ECO:0000256" key="5">
    <source>
        <dbReference type="ARBA" id="ARBA00023242"/>
    </source>
</evidence>
<feature type="coiled-coil region" evidence="6">
    <location>
        <begin position="503"/>
        <end position="530"/>
    </location>
</feature>
<dbReference type="InterPro" id="IPR016177">
    <property type="entry name" value="DNA-bd_dom_sf"/>
</dbReference>
<keyword evidence="2" id="KW-0805">Transcription regulation</keyword>
<gene>
    <name evidence="9" type="ORF">PPROV_000150700</name>
</gene>
<keyword evidence="4" id="KW-0804">Transcription</keyword>
<keyword evidence="6" id="KW-0175">Coiled coil</keyword>
<dbReference type="CDD" id="cd00018">
    <property type="entry name" value="AP2"/>
    <property type="match status" value="1"/>
</dbReference>
<name>A0A830H849_9CHLO</name>
<evidence type="ECO:0000256" key="3">
    <source>
        <dbReference type="ARBA" id="ARBA00023125"/>
    </source>
</evidence>
<dbReference type="EMBL" id="BNJQ01000004">
    <property type="protein sequence ID" value="GHP02752.1"/>
    <property type="molecule type" value="Genomic_DNA"/>
</dbReference>
<feature type="domain" description="AP2/ERF" evidence="8">
    <location>
        <begin position="199"/>
        <end position="257"/>
    </location>
</feature>
<feature type="region of interest" description="Disordered" evidence="7">
    <location>
        <begin position="571"/>
        <end position="605"/>
    </location>
</feature>
<protein>
    <recommendedName>
        <fullName evidence="8">AP2/ERF domain-containing protein</fullName>
    </recommendedName>
</protein>
<dbReference type="OrthoDB" id="551818at2759"/>
<reference evidence="9" key="1">
    <citation type="submission" date="2020-10" db="EMBL/GenBank/DDBJ databases">
        <title>Unveiling of a novel bifunctional photoreceptor, Dualchrome1, isolated from a cosmopolitan green alga.</title>
        <authorList>
            <person name="Suzuki S."/>
            <person name="Kawachi M."/>
        </authorList>
    </citation>
    <scope>NUCLEOTIDE SEQUENCE</scope>
    <source>
        <strain evidence="9">NIES 2893</strain>
    </source>
</reference>
<keyword evidence="10" id="KW-1185">Reference proteome</keyword>
<keyword evidence="5" id="KW-0539">Nucleus</keyword>
<evidence type="ECO:0000256" key="7">
    <source>
        <dbReference type="SAM" id="MobiDB-lite"/>
    </source>
</evidence>
<comment type="subcellular location">
    <subcellularLocation>
        <location evidence="1">Nucleus</location>
    </subcellularLocation>
</comment>
<feature type="region of interest" description="Disordered" evidence="7">
    <location>
        <begin position="25"/>
        <end position="84"/>
    </location>
</feature>
<dbReference type="GO" id="GO:0005634">
    <property type="term" value="C:nucleus"/>
    <property type="evidence" value="ECO:0007669"/>
    <property type="project" value="UniProtKB-SubCell"/>
</dbReference>
<evidence type="ECO:0000313" key="9">
    <source>
        <dbReference type="EMBL" id="GHP02752.1"/>
    </source>
</evidence>
<dbReference type="GO" id="GO:0003700">
    <property type="term" value="F:DNA-binding transcription factor activity"/>
    <property type="evidence" value="ECO:0007669"/>
    <property type="project" value="InterPro"/>
</dbReference>
<dbReference type="SUPFAM" id="SSF54171">
    <property type="entry name" value="DNA-binding domain"/>
    <property type="match status" value="2"/>
</dbReference>
<accession>A0A830H849</accession>
<evidence type="ECO:0000256" key="6">
    <source>
        <dbReference type="SAM" id="Coils"/>
    </source>
</evidence>
<feature type="compositionally biased region" description="Low complexity" evidence="7">
    <location>
        <begin position="63"/>
        <end position="81"/>
    </location>
</feature>
<dbReference type="Pfam" id="PF00847">
    <property type="entry name" value="AP2"/>
    <property type="match status" value="2"/>
</dbReference>
<evidence type="ECO:0000256" key="2">
    <source>
        <dbReference type="ARBA" id="ARBA00023015"/>
    </source>
</evidence>
<dbReference type="GO" id="GO:0003677">
    <property type="term" value="F:DNA binding"/>
    <property type="evidence" value="ECO:0007669"/>
    <property type="project" value="UniProtKB-KW"/>
</dbReference>
<dbReference type="PANTHER" id="PTHR32467">
    <property type="entry name" value="AP2-LIKE ETHYLENE-RESPONSIVE TRANSCRIPTION FACTOR"/>
    <property type="match status" value="1"/>
</dbReference>
<keyword evidence="3" id="KW-0238">DNA-binding</keyword>
<dbReference type="Gene3D" id="3.30.730.10">
    <property type="entry name" value="AP2/ERF domain"/>
    <property type="match status" value="2"/>
</dbReference>
<dbReference type="PANTHER" id="PTHR32467:SF90">
    <property type="entry name" value="AP2-LIKE ETHYLENE-RESPONSIVE TRANSCRIPTION FACTOR AIL1"/>
    <property type="match status" value="1"/>
</dbReference>
<dbReference type="AlphaFoldDB" id="A0A830H849"/>
<evidence type="ECO:0000313" key="10">
    <source>
        <dbReference type="Proteomes" id="UP000660262"/>
    </source>
</evidence>
<dbReference type="Proteomes" id="UP000660262">
    <property type="component" value="Unassembled WGS sequence"/>
</dbReference>
<evidence type="ECO:0000259" key="8">
    <source>
        <dbReference type="PROSITE" id="PS51032"/>
    </source>
</evidence>
<dbReference type="InterPro" id="IPR036955">
    <property type="entry name" value="AP2/ERF_dom_sf"/>
</dbReference>
<organism evidence="9 10">
    <name type="scientific">Pycnococcus provasolii</name>
    <dbReference type="NCBI Taxonomy" id="41880"/>
    <lineage>
        <taxon>Eukaryota</taxon>
        <taxon>Viridiplantae</taxon>
        <taxon>Chlorophyta</taxon>
        <taxon>Pseudoscourfieldiophyceae</taxon>
        <taxon>Pseudoscourfieldiales</taxon>
        <taxon>Pycnococcaceae</taxon>
        <taxon>Pycnococcus</taxon>
    </lineage>
</organism>
<proteinExistence type="predicted"/>
<feature type="domain" description="AP2/ERF" evidence="8">
    <location>
        <begin position="81"/>
        <end position="137"/>
    </location>
</feature>
<dbReference type="SMART" id="SM00380">
    <property type="entry name" value="AP2"/>
    <property type="match status" value="2"/>
</dbReference>
<sequence>MASQSPLGVGVDDAPVTLPRLDLCPEEDKKVQSALPLKAPAQEECHHTPPPPPPQTSPRRKNSTNNNSTNSNGASTSSGSNYRGVTAHRMSGRWESHVSENGRQVYLGTFESEEHAARAHDRMAIHLKMHQQTVSSTSDHDASEDAGVNDLANNTDVPALNFPIADYADELHSLRSSTREDLVARLRRESSGFSRGTSTYRGVSYRESTNRWEARIGRLLGRKYSYLGTFATGEAAARAYDRAAIVCRGRDAITNFHLSEYEEELAKVEAATPEERTEMERAIVSRTEVADALCRRKRVDGVAETAKGLAAAEPPAAAAATAATASATAVAAASTTTTVATAGAGDESPTNCGGKATEMADPASSIVNRTKHFSATIAAIPPGPLLMALSNQQNVAAGGSGAQASERGGHVVQGVMGAQKRRFKRVRSAPAPPLQSLASAIGAVKGTVATLVPTLSLPATAAAPPAVGGGASFYSVQRSVSAVHPNTSPLPTARHEPAYNMCNSAMEVNVDELRRRAAELAREQELVHRALAEQERRVFARMLDESRQKNIVDVDDIDILPDLESLLLPSPRGVAGTKRRAEKEEVEEENLPSSMEWLLDENIQT</sequence>
<dbReference type="InterPro" id="IPR001471">
    <property type="entry name" value="AP2/ERF_dom"/>
</dbReference>